<evidence type="ECO:0000313" key="1">
    <source>
        <dbReference type="EMBL" id="CAD5245265.1"/>
    </source>
</evidence>
<proteinExistence type="predicted"/>
<accession>A0A7G2DCI3</accession>
<dbReference type="KEGG" id="tcq:TIRI35C_2111"/>
<name>A0A7G2DCI3_9EURY</name>
<protein>
    <submittedName>
        <fullName evidence="1">Uncharacterized protein</fullName>
    </submittedName>
</protein>
<dbReference type="PROSITE" id="PS51257">
    <property type="entry name" value="PROKAR_LIPOPROTEIN"/>
    <property type="match status" value="1"/>
</dbReference>
<dbReference type="AlphaFoldDB" id="A0A7G2DCI3"/>
<evidence type="ECO:0000313" key="2">
    <source>
        <dbReference type="Proteomes" id="UP000516304"/>
    </source>
</evidence>
<reference evidence="1 2" key="1">
    <citation type="submission" date="2020-09" db="EMBL/GenBank/DDBJ databases">
        <authorList>
            <person name="Courtine D."/>
        </authorList>
    </citation>
    <scope>NUCLEOTIDE SEQUENCE [LARGE SCALE GENOMIC DNA]</scope>
    <source>
        <strain evidence="1 2">IRI35c</strain>
    </source>
</reference>
<organism evidence="1 2">
    <name type="scientific">Thermococcus camini</name>
    <dbReference type="NCBI Taxonomy" id="2016373"/>
    <lineage>
        <taxon>Archaea</taxon>
        <taxon>Methanobacteriati</taxon>
        <taxon>Methanobacteriota</taxon>
        <taxon>Thermococci</taxon>
        <taxon>Thermococcales</taxon>
        <taxon>Thermococcaceae</taxon>
        <taxon>Thermococcus</taxon>
    </lineage>
</organism>
<dbReference type="GeneID" id="58919860"/>
<dbReference type="Proteomes" id="UP000516304">
    <property type="component" value="Chromosome TIRI35C"/>
</dbReference>
<sequence>MKVGNLFVIILIIGVVVSASGCTSTGVTKVHTYESYSQDTNTQELDDGYEGVAYAPAGSNQTCVLKSDPDWKEKVDAFLNGTTALEDDEFSSSHIRVELMNGLKTPIVVIADHQEGIYNRFVSPAIAVFSDFGVNPLGDKTGEVDVLVVAHGLNGRLHRVFHPKVGIMPYNSSDNSINDLIIYADLSFVDGLVDVPQYFGMQDDWVRNPDFLTLEYYFKFYDNKYRRWVYYKVTVVPYVISYNFVKRYYVKPLGNNAVLGLLPGDMRDTAEMYLASFVGSAAVSTTPELALASCG</sequence>
<keyword evidence="2" id="KW-1185">Reference proteome</keyword>
<dbReference type="RefSeq" id="WP_188202807.1">
    <property type="nucleotide sequence ID" value="NZ_LR881183.1"/>
</dbReference>
<gene>
    <name evidence="1" type="ORF">TIRI35C_2111</name>
</gene>
<dbReference type="EMBL" id="LR881183">
    <property type="protein sequence ID" value="CAD5245265.1"/>
    <property type="molecule type" value="Genomic_DNA"/>
</dbReference>